<evidence type="ECO:0008006" key="3">
    <source>
        <dbReference type="Google" id="ProtNLM"/>
    </source>
</evidence>
<dbReference type="EMBL" id="QGNW01001632">
    <property type="protein sequence ID" value="RVW34644.1"/>
    <property type="molecule type" value="Genomic_DNA"/>
</dbReference>
<organism evidence="1 2">
    <name type="scientific">Vitis vinifera</name>
    <name type="common">Grape</name>
    <dbReference type="NCBI Taxonomy" id="29760"/>
    <lineage>
        <taxon>Eukaryota</taxon>
        <taxon>Viridiplantae</taxon>
        <taxon>Streptophyta</taxon>
        <taxon>Embryophyta</taxon>
        <taxon>Tracheophyta</taxon>
        <taxon>Spermatophyta</taxon>
        <taxon>Magnoliopsida</taxon>
        <taxon>eudicotyledons</taxon>
        <taxon>Gunneridae</taxon>
        <taxon>Pentapetalae</taxon>
        <taxon>rosids</taxon>
        <taxon>Vitales</taxon>
        <taxon>Vitaceae</taxon>
        <taxon>Viteae</taxon>
        <taxon>Vitis</taxon>
    </lineage>
</organism>
<accession>A0A438DGP1</accession>
<name>A0A438DGP1_VITVI</name>
<evidence type="ECO:0000313" key="2">
    <source>
        <dbReference type="Proteomes" id="UP000288805"/>
    </source>
</evidence>
<dbReference type="InterPro" id="IPR036691">
    <property type="entry name" value="Endo/exonu/phosph_ase_sf"/>
</dbReference>
<sequence>MGMERGGEGFSEPGGGASEIVADTVKGPLSMVFQDGSAVVFPKNFSPIQESGVVLGGNAALVSTQEGSSGGLVGFEEEIWSLLRKLRKKAQCGTPSKGRRKKPLSSSHFKRKLRRLDCLNVRGLNDGEKRKLIKFVVRTQKADLICFLEIKVQELSLKVVRSLGVGRVLDLLELECGGFSIFTRFKNVEDGLYGCSQESISREKDDFWGELGAIRGLWDDPWCVKGDFNFVRFPGERRNDFIFTTNIRRFSDVIEELRLKDLSFSRGQFTWCSGLNSQATSSWTTS</sequence>
<dbReference type="SUPFAM" id="SSF56219">
    <property type="entry name" value="DNase I-like"/>
    <property type="match status" value="1"/>
</dbReference>
<dbReference type="Gene3D" id="3.60.10.10">
    <property type="entry name" value="Endonuclease/exonuclease/phosphatase"/>
    <property type="match status" value="1"/>
</dbReference>
<protein>
    <recommendedName>
        <fullName evidence="3">DUF4283 domain-containing protein</fullName>
    </recommendedName>
</protein>
<reference evidence="1 2" key="1">
    <citation type="journal article" date="2018" name="PLoS Genet.">
        <title>Population sequencing reveals clonal diversity and ancestral inbreeding in the grapevine cultivar Chardonnay.</title>
        <authorList>
            <person name="Roach M.J."/>
            <person name="Johnson D.L."/>
            <person name="Bohlmann J."/>
            <person name="van Vuuren H.J."/>
            <person name="Jones S.J."/>
            <person name="Pretorius I.S."/>
            <person name="Schmidt S.A."/>
            <person name="Borneman A.R."/>
        </authorList>
    </citation>
    <scope>NUCLEOTIDE SEQUENCE [LARGE SCALE GENOMIC DNA]</scope>
    <source>
        <strain evidence="2">cv. Chardonnay</strain>
        <tissue evidence="1">Leaf</tissue>
    </source>
</reference>
<dbReference type="Proteomes" id="UP000288805">
    <property type="component" value="Unassembled WGS sequence"/>
</dbReference>
<gene>
    <name evidence="1" type="ORF">CK203_116477</name>
</gene>
<comment type="caution">
    <text evidence="1">The sequence shown here is derived from an EMBL/GenBank/DDBJ whole genome shotgun (WGS) entry which is preliminary data.</text>
</comment>
<proteinExistence type="predicted"/>
<evidence type="ECO:0000313" key="1">
    <source>
        <dbReference type="EMBL" id="RVW34644.1"/>
    </source>
</evidence>
<dbReference type="AlphaFoldDB" id="A0A438DGP1"/>